<dbReference type="Pfam" id="PF05506">
    <property type="entry name" value="PLipase_C_C"/>
    <property type="match status" value="1"/>
</dbReference>
<dbReference type="InterPro" id="IPR017850">
    <property type="entry name" value="Alkaline_phosphatase_core_sf"/>
</dbReference>
<keyword evidence="11" id="KW-1185">Reference proteome</keyword>
<evidence type="ECO:0000256" key="5">
    <source>
        <dbReference type="ARBA" id="ARBA00022801"/>
    </source>
</evidence>
<evidence type="ECO:0000256" key="4">
    <source>
        <dbReference type="ARBA" id="ARBA00022512"/>
    </source>
</evidence>
<evidence type="ECO:0000256" key="2">
    <source>
        <dbReference type="ARBA" id="ARBA00009717"/>
    </source>
</evidence>
<organism evidence="10 11">
    <name type="scientific">Arsenicicoccus piscis</name>
    <dbReference type="NCBI Taxonomy" id="673954"/>
    <lineage>
        <taxon>Bacteria</taxon>
        <taxon>Bacillati</taxon>
        <taxon>Actinomycetota</taxon>
        <taxon>Actinomycetes</taxon>
        <taxon>Micrococcales</taxon>
        <taxon>Intrasporangiaceae</taxon>
        <taxon>Arsenicicoccus</taxon>
    </lineage>
</organism>
<comment type="similarity">
    <text evidence="2">Belongs to the bacterial phospholipase C family.</text>
</comment>
<keyword evidence="6" id="KW-0843">Virulence</keyword>
<dbReference type="InterPro" id="IPR007312">
    <property type="entry name" value="Phosphoesterase"/>
</dbReference>
<evidence type="ECO:0000313" key="10">
    <source>
        <dbReference type="EMBL" id="GMA19158.1"/>
    </source>
</evidence>
<evidence type="ECO:0000256" key="3">
    <source>
        <dbReference type="ARBA" id="ARBA00012018"/>
    </source>
</evidence>
<feature type="domain" description="Bacterial phospholipase C C-terminal" evidence="9">
    <location>
        <begin position="510"/>
        <end position="592"/>
    </location>
</feature>
<dbReference type="Proteomes" id="UP001157109">
    <property type="component" value="Unassembled WGS sequence"/>
</dbReference>
<comment type="subcellular location">
    <subcellularLocation>
        <location evidence="1">Secreted</location>
        <location evidence="1">Cell wall</location>
    </subcellularLocation>
</comment>
<keyword evidence="4" id="KW-0964">Secreted</keyword>
<proteinExistence type="inferred from homology"/>
<dbReference type="Gene3D" id="3.40.720.10">
    <property type="entry name" value="Alkaline Phosphatase, subunit A"/>
    <property type="match status" value="2"/>
</dbReference>
<dbReference type="Pfam" id="PF04185">
    <property type="entry name" value="Phosphoesterase"/>
    <property type="match status" value="1"/>
</dbReference>
<dbReference type="PANTHER" id="PTHR31956">
    <property type="entry name" value="NON-SPECIFIC PHOSPHOLIPASE C4-RELATED"/>
    <property type="match status" value="1"/>
</dbReference>
<accession>A0ABQ6HM41</accession>
<sequence>MPTPPHQPDRNWSTIDRRRFLQVAGATTAMTLLSESIAHAASIPANRRTGSIKDVEHVIVLMQENRGFDHYLASMRGVRGFGDPHPAILPSGKTVWHQSDGTRDILPFRPDVDALGLAFLEGLPHSWKDGQAAVNRGRYDQWVPNKGTTTMAYLERKDAAFHYQLADAFTVCDAYHCSFIGNTDPNRYYLWSGWTGNDGKGGGPVLYNDELGYDWTTYPERLEQAGVSWKVYQDEGNGLDAAGSWGWTEDAYIGNYGDNSLLYFNRYRNAGPGDALYEKARRGTSARTGDDYFRILREDVQADRLPSVSYIAAPEAFSEHGNWPTAYGAWYIAKVLDSLTSNPEVWSKTALFITYDENDGLFDHLVPPLPACPVIAGESTVSTEHEFYPGKPGDAGYAPGPFGAAPRVPMFVVSPWSTGGWVCSEAFDHTSIIRYMERRFGVREPQITPWRRAVFGDLTSAFDFNKVPAKAPRMMTVDAFAPKDRLRHPSYKPVPPAAGTMPHQEPGTRPARPIGYDLRVDEQSTKDALTVTIRNAGDLGATLQARLLSPAGDPHSYTVEAGRSLTASLPVTGAYAVDLHGPNGFFRGFAGDRSSDAVEISLEPRGRSGQLHLTVTRAGREVDVEVVSAYGGALRDEHGRVAGRCHDRGRGKARTRSLVQVDTRGTGGWYDLTVTVPGTSFRRVLAGHLENGRPSISDPQLGR</sequence>
<dbReference type="EMBL" id="BSUJ01000001">
    <property type="protein sequence ID" value="GMA19158.1"/>
    <property type="molecule type" value="Genomic_DNA"/>
</dbReference>
<reference evidence="11" key="1">
    <citation type="journal article" date="2019" name="Int. J. Syst. Evol. Microbiol.">
        <title>The Global Catalogue of Microorganisms (GCM) 10K type strain sequencing project: providing services to taxonomists for standard genome sequencing and annotation.</title>
        <authorList>
            <consortium name="The Broad Institute Genomics Platform"/>
            <consortium name="The Broad Institute Genome Sequencing Center for Infectious Disease"/>
            <person name="Wu L."/>
            <person name="Ma J."/>
        </authorList>
    </citation>
    <scope>NUCLEOTIDE SEQUENCE [LARGE SCALE GENOMIC DNA]</scope>
    <source>
        <strain evidence="11">NBRC 105830</strain>
    </source>
</reference>
<dbReference type="CDD" id="cd16014">
    <property type="entry name" value="PLC"/>
    <property type="match status" value="1"/>
</dbReference>
<evidence type="ECO:0000259" key="9">
    <source>
        <dbReference type="Pfam" id="PF05506"/>
    </source>
</evidence>
<protein>
    <recommendedName>
        <fullName evidence="3">phospholipase C</fullName>
        <ecNumber evidence="3">3.1.4.3</ecNumber>
    </recommendedName>
</protein>
<evidence type="ECO:0000256" key="1">
    <source>
        <dbReference type="ARBA" id="ARBA00004191"/>
    </source>
</evidence>
<dbReference type="PANTHER" id="PTHR31956:SF1">
    <property type="entry name" value="NON-SPECIFIC PHOSPHOLIPASE C1"/>
    <property type="match status" value="1"/>
</dbReference>
<dbReference type="InterPro" id="IPR017767">
    <property type="entry name" value="PC-PLC"/>
</dbReference>
<gene>
    <name evidence="10" type="primary">plcC</name>
    <name evidence="10" type="ORF">GCM10025862_11790</name>
</gene>
<evidence type="ECO:0000256" key="7">
    <source>
        <dbReference type="ARBA" id="ARBA00048421"/>
    </source>
</evidence>
<feature type="region of interest" description="Disordered" evidence="8">
    <location>
        <begin position="486"/>
        <end position="509"/>
    </location>
</feature>
<evidence type="ECO:0000313" key="11">
    <source>
        <dbReference type="Proteomes" id="UP001157109"/>
    </source>
</evidence>
<dbReference type="InterPro" id="IPR008475">
    <property type="entry name" value="PLipase_C_C"/>
</dbReference>
<evidence type="ECO:0000256" key="6">
    <source>
        <dbReference type="ARBA" id="ARBA00023026"/>
    </source>
</evidence>
<dbReference type="EC" id="3.1.4.3" evidence="3"/>
<comment type="caution">
    <text evidence="10">The sequence shown here is derived from an EMBL/GenBank/DDBJ whole genome shotgun (WGS) entry which is preliminary data.</text>
</comment>
<dbReference type="InterPro" id="IPR006311">
    <property type="entry name" value="TAT_signal"/>
</dbReference>
<dbReference type="PROSITE" id="PS51318">
    <property type="entry name" value="TAT"/>
    <property type="match status" value="1"/>
</dbReference>
<keyword evidence="5" id="KW-0378">Hydrolase</keyword>
<dbReference type="RefSeq" id="WP_241441974.1">
    <property type="nucleotide sequence ID" value="NZ_BSUJ01000001.1"/>
</dbReference>
<evidence type="ECO:0000256" key="8">
    <source>
        <dbReference type="SAM" id="MobiDB-lite"/>
    </source>
</evidence>
<comment type="catalytic activity">
    <reaction evidence="7">
        <text>a 1,2-diacyl-sn-glycero-3-phosphocholine + H2O = phosphocholine + a 1,2-diacyl-sn-glycerol + H(+)</text>
        <dbReference type="Rhea" id="RHEA:10604"/>
        <dbReference type="ChEBI" id="CHEBI:15377"/>
        <dbReference type="ChEBI" id="CHEBI:15378"/>
        <dbReference type="ChEBI" id="CHEBI:17815"/>
        <dbReference type="ChEBI" id="CHEBI:57643"/>
        <dbReference type="ChEBI" id="CHEBI:295975"/>
        <dbReference type="EC" id="3.1.4.3"/>
    </reaction>
    <physiologicalReaction direction="left-to-right" evidence="7">
        <dbReference type="Rhea" id="RHEA:10605"/>
    </physiologicalReaction>
</comment>
<keyword evidence="4" id="KW-0134">Cell wall</keyword>
<dbReference type="NCBIfam" id="TIGR03396">
    <property type="entry name" value="PC_PLC"/>
    <property type="match status" value="1"/>
</dbReference>
<name>A0ABQ6HM41_9MICO</name>